<dbReference type="Gene3D" id="3.40.50.2000">
    <property type="entry name" value="Glycogen Phosphorylase B"/>
    <property type="match status" value="1"/>
</dbReference>
<comment type="caution">
    <text evidence="2">The sequence shown here is derived from an EMBL/GenBank/DDBJ whole genome shotgun (WGS) entry which is preliminary data.</text>
</comment>
<evidence type="ECO:0000313" key="3">
    <source>
        <dbReference type="Proteomes" id="UP001179280"/>
    </source>
</evidence>
<feature type="domain" description="Glycosyl transferase family 1" evidence="1">
    <location>
        <begin position="170"/>
        <end position="339"/>
    </location>
</feature>
<dbReference type="RefSeq" id="WP_204467913.1">
    <property type="nucleotide sequence ID" value="NZ_JAFBCV010000013.1"/>
</dbReference>
<proteinExistence type="predicted"/>
<keyword evidence="3" id="KW-1185">Reference proteome</keyword>
<name>A0ABS2SZA0_9BACI</name>
<gene>
    <name evidence="2" type="ORF">JOC54_003637</name>
</gene>
<dbReference type="InterPro" id="IPR001296">
    <property type="entry name" value="Glyco_trans_1"/>
</dbReference>
<organism evidence="2 3">
    <name type="scientific">Shouchella xiaoxiensis</name>
    <dbReference type="NCBI Taxonomy" id="766895"/>
    <lineage>
        <taxon>Bacteria</taxon>
        <taxon>Bacillati</taxon>
        <taxon>Bacillota</taxon>
        <taxon>Bacilli</taxon>
        <taxon>Bacillales</taxon>
        <taxon>Bacillaceae</taxon>
        <taxon>Shouchella</taxon>
    </lineage>
</organism>
<dbReference type="EMBL" id="JAFBCV010000013">
    <property type="protein sequence ID" value="MBM7840356.1"/>
    <property type="molecule type" value="Genomic_DNA"/>
</dbReference>
<sequence>MPTLLIHHNGGGGVEQFLKGKLTNHAYQLYKQGEHFILVGPAARAQAFTSFRSLVTRLYLLGITDVLIHHLWGHKLDDVEALLGTLNCPYSIYLHDHYACCPLLFFVTSENRYCGMELDPDSCDQCVSLATGNHMRRITTKPNQSVREWRSEFLSLYKKAESIIAPSQSTRENYLRYFPELTIKVEPHHVANLFPKAKADYSHTDLHVAIIGNVFAHKGEQPLAELLHLTQNKPVRFFSYGKIAPSLQKYKNIIERGSYSQDVLGAYLRNDEIDLVCIPSFCPETFSFTTHESLQLGYPVLCFRLGAQAEAVMKNNAGWTVRPFTGEALFKKVMSLTTDLNQIKIKKEEMSSHFNK</sequence>
<protein>
    <submittedName>
        <fullName evidence="2">Glycosyltransferase involved in cell wall biosynthesis</fullName>
    </submittedName>
</protein>
<accession>A0ABS2SZA0</accession>
<evidence type="ECO:0000259" key="1">
    <source>
        <dbReference type="Pfam" id="PF00534"/>
    </source>
</evidence>
<dbReference type="SUPFAM" id="SSF53756">
    <property type="entry name" value="UDP-Glycosyltransferase/glycogen phosphorylase"/>
    <property type="match status" value="1"/>
</dbReference>
<dbReference type="Pfam" id="PF00534">
    <property type="entry name" value="Glycos_transf_1"/>
    <property type="match status" value="1"/>
</dbReference>
<dbReference type="Proteomes" id="UP001179280">
    <property type="component" value="Unassembled WGS sequence"/>
</dbReference>
<reference evidence="2" key="1">
    <citation type="submission" date="2021-01" db="EMBL/GenBank/DDBJ databases">
        <title>Genomic Encyclopedia of Type Strains, Phase IV (KMG-IV): sequencing the most valuable type-strain genomes for metagenomic binning, comparative biology and taxonomic classification.</title>
        <authorList>
            <person name="Goeker M."/>
        </authorList>
    </citation>
    <scope>NUCLEOTIDE SEQUENCE</scope>
    <source>
        <strain evidence="2">DSM 21943</strain>
    </source>
</reference>
<evidence type="ECO:0000313" key="2">
    <source>
        <dbReference type="EMBL" id="MBM7840356.1"/>
    </source>
</evidence>